<proteinExistence type="inferred from homology"/>
<evidence type="ECO:0000256" key="5">
    <source>
        <dbReference type="ARBA" id="ARBA00022989"/>
    </source>
</evidence>
<evidence type="ECO:0000256" key="7">
    <source>
        <dbReference type="RuleBase" id="RU363032"/>
    </source>
</evidence>
<evidence type="ECO:0000313" key="10">
    <source>
        <dbReference type="Proteomes" id="UP000830167"/>
    </source>
</evidence>
<evidence type="ECO:0000256" key="2">
    <source>
        <dbReference type="ARBA" id="ARBA00022448"/>
    </source>
</evidence>
<evidence type="ECO:0000256" key="6">
    <source>
        <dbReference type="ARBA" id="ARBA00023136"/>
    </source>
</evidence>
<dbReference type="Proteomes" id="UP000830167">
    <property type="component" value="Chromosome"/>
</dbReference>
<feature type="transmembrane region" description="Helical" evidence="7">
    <location>
        <begin position="234"/>
        <end position="256"/>
    </location>
</feature>
<protein>
    <submittedName>
        <fullName evidence="9">Carbohydrate ABC transporter permease</fullName>
    </submittedName>
</protein>
<evidence type="ECO:0000256" key="1">
    <source>
        <dbReference type="ARBA" id="ARBA00004651"/>
    </source>
</evidence>
<feature type="domain" description="ABC transmembrane type-1" evidence="8">
    <location>
        <begin position="66"/>
        <end position="256"/>
    </location>
</feature>
<dbReference type="RefSeq" id="WP_347437783.1">
    <property type="nucleotide sequence ID" value="NZ_CP089291.1"/>
</dbReference>
<dbReference type="InterPro" id="IPR050901">
    <property type="entry name" value="BP-dep_ABC_trans_perm"/>
</dbReference>
<feature type="transmembrane region" description="Helical" evidence="7">
    <location>
        <begin position="103"/>
        <end position="125"/>
    </location>
</feature>
<dbReference type="Pfam" id="PF00528">
    <property type="entry name" value="BPD_transp_1"/>
    <property type="match status" value="1"/>
</dbReference>
<dbReference type="PANTHER" id="PTHR32243">
    <property type="entry name" value="MALTOSE TRANSPORT SYSTEM PERMEASE-RELATED"/>
    <property type="match status" value="1"/>
</dbReference>
<dbReference type="PANTHER" id="PTHR32243:SF52">
    <property type="entry name" value="ABC TRANSPORTER PERMEASE PROTEIN"/>
    <property type="match status" value="1"/>
</dbReference>
<keyword evidence="6 7" id="KW-0472">Membrane</keyword>
<keyword evidence="5 7" id="KW-1133">Transmembrane helix</keyword>
<feature type="transmembrane region" description="Helical" evidence="7">
    <location>
        <begin position="12"/>
        <end position="32"/>
    </location>
</feature>
<reference evidence="9" key="1">
    <citation type="submission" date="2021-12" db="EMBL/GenBank/DDBJ databases">
        <title>Alicyclobacillaceae gen. nov., sp. nov., isolated from chalcocite enrichment system.</title>
        <authorList>
            <person name="Jiang Z."/>
        </authorList>
    </citation>
    <scope>NUCLEOTIDE SEQUENCE</scope>
    <source>
        <strain evidence="9">MYW30-H2</strain>
    </source>
</reference>
<comment type="similarity">
    <text evidence="7">Belongs to the binding-protein-dependent transport system permease family.</text>
</comment>
<sequence>MKQVWKTGLTVLTYGLAIAYFFPIFLMFITGFKTERDAFHMPPTLFFHPTLVNYENVFNSGIAAFMGNSLIAAFGSTIVSLLLGAPVAYALAIYKPKKGDDIFFWFISTKILPPVGVIIPIYLLFKNLGLLDSLTGLILLYTGMNTPTVVWMMRSFFSDIPYEVIEACQVDGATGLQAVFRVIIPLVKPGLISTGLLCMVFAWNEFFLAVNISYTNSATLPVLVSSFMTSEGLFWAKLSAVSTVAVLPALILGWFTQKQLVRGLTMGAVKG</sequence>
<accession>A0ABY4CKQ2</accession>
<evidence type="ECO:0000256" key="3">
    <source>
        <dbReference type="ARBA" id="ARBA00022475"/>
    </source>
</evidence>
<name>A0ABY4CKQ2_9BACL</name>
<dbReference type="SUPFAM" id="SSF161098">
    <property type="entry name" value="MetI-like"/>
    <property type="match status" value="1"/>
</dbReference>
<dbReference type="InterPro" id="IPR035906">
    <property type="entry name" value="MetI-like_sf"/>
</dbReference>
<keyword evidence="4 7" id="KW-0812">Transmembrane</keyword>
<dbReference type="CDD" id="cd06261">
    <property type="entry name" value="TM_PBP2"/>
    <property type="match status" value="1"/>
</dbReference>
<evidence type="ECO:0000256" key="4">
    <source>
        <dbReference type="ARBA" id="ARBA00022692"/>
    </source>
</evidence>
<keyword evidence="2 7" id="KW-0813">Transport</keyword>
<keyword evidence="3" id="KW-1003">Cell membrane</keyword>
<evidence type="ECO:0000313" key="9">
    <source>
        <dbReference type="EMBL" id="UOF91092.1"/>
    </source>
</evidence>
<dbReference type="Gene3D" id="1.10.3720.10">
    <property type="entry name" value="MetI-like"/>
    <property type="match status" value="1"/>
</dbReference>
<feature type="transmembrane region" description="Helical" evidence="7">
    <location>
        <begin position="131"/>
        <end position="153"/>
    </location>
</feature>
<dbReference type="EMBL" id="CP089291">
    <property type="protein sequence ID" value="UOF91092.1"/>
    <property type="molecule type" value="Genomic_DNA"/>
</dbReference>
<feature type="transmembrane region" description="Helical" evidence="7">
    <location>
        <begin position="70"/>
        <end position="91"/>
    </location>
</feature>
<evidence type="ECO:0000259" key="8">
    <source>
        <dbReference type="PROSITE" id="PS50928"/>
    </source>
</evidence>
<comment type="subcellular location">
    <subcellularLocation>
        <location evidence="1 7">Cell membrane</location>
        <topology evidence="1 7">Multi-pass membrane protein</topology>
    </subcellularLocation>
</comment>
<dbReference type="InterPro" id="IPR000515">
    <property type="entry name" value="MetI-like"/>
</dbReference>
<dbReference type="PROSITE" id="PS50928">
    <property type="entry name" value="ABC_TM1"/>
    <property type="match status" value="1"/>
</dbReference>
<keyword evidence="10" id="KW-1185">Reference proteome</keyword>
<organism evidence="9 10">
    <name type="scientific">Fodinisporobacter ferrooxydans</name>
    <dbReference type="NCBI Taxonomy" id="2901836"/>
    <lineage>
        <taxon>Bacteria</taxon>
        <taxon>Bacillati</taxon>
        <taxon>Bacillota</taxon>
        <taxon>Bacilli</taxon>
        <taxon>Bacillales</taxon>
        <taxon>Alicyclobacillaceae</taxon>
        <taxon>Fodinisporobacter</taxon>
    </lineage>
</organism>
<gene>
    <name evidence="9" type="ORF">LSG31_02190</name>
</gene>